<name>A0A9P0E206_NEZVI</name>
<gene>
    <name evidence="6" type="ORF">NEZAVI_LOCUS231</name>
</gene>
<evidence type="ECO:0000313" key="6">
    <source>
        <dbReference type="EMBL" id="CAH1388653.1"/>
    </source>
</evidence>
<dbReference type="PANTHER" id="PTHR21419">
    <property type="match status" value="1"/>
</dbReference>
<sequence>MTSIEESEMPRKCSSFDATKNCGGGALVLDGKTGSVLWKYWTRKDVLFIDCSENVNADKTKDCLISGKGGVLGIVDGKTGILIWEFTKSNGQYLLDLYSAQYIVDQTGDGFSDVLISHTTEQSSYIIILNGKNGEVIGQVGMPDGGSVFIVPRLLKTYNNTYVLFGTGSIETSGSLFITPLESISHSDQSKIKTIWQGLSGVSSGILIADMNTDGIGDVIFTNDDTLTVLDGTNFTSIWNITLKESGHSEILIGPTPTYFNNDAYPDLLFTNMVGSTFPEYYFSESRIASGDSGKFLLDEPMLGSGEVTSPAIAISFSGIGNDMFLFWSSTCSTSKSNQKQEFTFTKGTTLFEKTHADLCKLRFNTSQDVQLFLLSQHIQPPGILLYSSRNVWDNNTENAGVAAKHFIHESDQSVNSLHKNRHKSHFSSQPDEKKNAFNFGKYVDGGNSGDKSQWNFPYDDNMPALPSVNLGELAMRYEASYQDGVNHDEGRDEKMSYGKEMKRFANYQGGLIPRARSTVTLVDAINATGIDIIFTIYWETPIKDIRILTQKEQACIHKKLVMEQAANKLNSLELEVAEERAERACIARPEDELEVEGDRMDAEDTIKGSDGMLTIHRLRLVCSCNRLSSSEKCSEPMPLAEQGYPARASHTYFFGKHAHPALQNNFLSR</sequence>
<dbReference type="Proteomes" id="UP001152798">
    <property type="component" value="Chromosome 1"/>
</dbReference>
<dbReference type="SUPFAM" id="SSF69318">
    <property type="entry name" value="Integrin alpha N-terminal domain"/>
    <property type="match status" value="1"/>
</dbReference>
<keyword evidence="3" id="KW-1133">Transmembrane helix</keyword>
<evidence type="ECO:0000256" key="1">
    <source>
        <dbReference type="ARBA" id="ARBA00004167"/>
    </source>
</evidence>
<evidence type="ECO:0000313" key="7">
    <source>
        <dbReference type="Proteomes" id="UP001152798"/>
    </source>
</evidence>
<accession>A0A9P0E206</accession>
<proteinExistence type="predicted"/>
<organism evidence="6 7">
    <name type="scientific">Nezara viridula</name>
    <name type="common">Southern green stink bug</name>
    <name type="synonym">Cimex viridulus</name>
    <dbReference type="NCBI Taxonomy" id="85310"/>
    <lineage>
        <taxon>Eukaryota</taxon>
        <taxon>Metazoa</taxon>
        <taxon>Ecdysozoa</taxon>
        <taxon>Arthropoda</taxon>
        <taxon>Hexapoda</taxon>
        <taxon>Insecta</taxon>
        <taxon>Pterygota</taxon>
        <taxon>Neoptera</taxon>
        <taxon>Paraneoptera</taxon>
        <taxon>Hemiptera</taxon>
        <taxon>Heteroptera</taxon>
        <taxon>Panheteroptera</taxon>
        <taxon>Pentatomomorpha</taxon>
        <taxon>Pentatomoidea</taxon>
        <taxon>Pentatomidae</taxon>
        <taxon>Pentatominae</taxon>
        <taxon>Nezara</taxon>
    </lineage>
</organism>
<evidence type="ECO:0000259" key="5">
    <source>
        <dbReference type="Pfam" id="PF23727"/>
    </source>
</evidence>
<feature type="domain" description="FAM234A/B beta-propeller" evidence="5">
    <location>
        <begin position="13"/>
        <end position="340"/>
    </location>
</feature>
<dbReference type="EMBL" id="OV725077">
    <property type="protein sequence ID" value="CAH1388653.1"/>
    <property type="molecule type" value="Genomic_DNA"/>
</dbReference>
<reference evidence="6" key="1">
    <citation type="submission" date="2022-01" db="EMBL/GenBank/DDBJ databases">
        <authorList>
            <person name="King R."/>
        </authorList>
    </citation>
    <scope>NUCLEOTIDE SEQUENCE</scope>
</reference>
<dbReference type="InterPro" id="IPR045232">
    <property type="entry name" value="FAM234"/>
</dbReference>
<keyword evidence="2" id="KW-0812">Transmembrane</keyword>
<protein>
    <recommendedName>
        <fullName evidence="5">FAM234A/B beta-propeller domain-containing protein</fullName>
    </recommendedName>
</protein>
<evidence type="ECO:0000256" key="4">
    <source>
        <dbReference type="ARBA" id="ARBA00023136"/>
    </source>
</evidence>
<keyword evidence="7" id="KW-1185">Reference proteome</keyword>
<keyword evidence="4" id="KW-0472">Membrane</keyword>
<dbReference type="Gene3D" id="2.130.10.10">
    <property type="entry name" value="YVTN repeat-like/Quinoprotein amine dehydrogenase"/>
    <property type="match status" value="1"/>
</dbReference>
<dbReference type="InterPro" id="IPR055409">
    <property type="entry name" value="Beta-prop_FAM234A_B"/>
</dbReference>
<dbReference type="GO" id="GO:0016020">
    <property type="term" value="C:membrane"/>
    <property type="evidence" value="ECO:0007669"/>
    <property type="project" value="UniProtKB-SubCell"/>
</dbReference>
<dbReference type="InterPro" id="IPR028994">
    <property type="entry name" value="Integrin_alpha_N"/>
</dbReference>
<evidence type="ECO:0000256" key="3">
    <source>
        <dbReference type="ARBA" id="ARBA00022989"/>
    </source>
</evidence>
<dbReference type="AlphaFoldDB" id="A0A9P0E206"/>
<comment type="subcellular location">
    <subcellularLocation>
        <location evidence="1">Membrane</location>
        <topology evidence="1">Single-pass membrane protein</topology>
    </subcellularLocation>
</comment>
<dbReference type="InterPro" id="IPR015943">
    <property type="entry name" value="WD40/YVTN_repeat-like_dom_sf"/>
</dbReference>
<evidence type="ECO:0000256" key="2">
    <source>
        <dbReference type="ARBA" id="ARBA00022692"/>
    </source>
</evidence>
<dbReference type="Pfam" id="PF23727">
    <property type="entry name" value="Beta-prop_FAM234A_B"/>
    <property type="match status" value="1"/>
</dbReference>
<dbReference type="PANTHER" id="PTHR21419:SF30">
    <property type="entry name" value="IG-LIKE DOMAIN-CONTAINING PROTEIN"/>
    <property type="match status" value="1"/>
</dbReference>
<dbReference type="OrthoDB" id="567787at2759"/>